<evidence type="ECO:0000313" key="7">
    <source>
        <dbReference type="Proteomes" id="UP001501371"/>
    </source>
</evidence>
<dbReference type="InterPro" id="IPR001254">
    <property type="entry name" value="Trypsin_dom"/>
</dbReference>
<dbReference type="PROSITE" id="PS00134">
    <property type="entry name" value="TRYPSIN_HIS"/>
    <property type="match status" value="1"/>
</dbReference>
<evidence type="ECO:0000259" key="5">
    <source>
        <dbReference type="PROSITE" id="PS50240"/>
    </source>
</evidence>
<dbReference type="SMART" id="SM00020">
    <property type="entry name" value="Tryp_SPc"/>
    <property type="match status" value="1"/>
</dbReference>
<dbReference type="Pfam" id="PF00089">
    <property type="entry name" value="Trypsin"/>
    <property type="match status" value="1"/>
</dbReference>
<dbReference type="SUPFAM" id="SSF50494">
    <property type="entry name" value="Trypsin-like serine proteases"/>
    <property type="match status" value="1"/>
</dbReference>
<sequence length="281" mass="28749">MRRSLARKLTGGLAVVATGAALPLVAPTPAAADRVIVGGQPVRTADSPWVVALSSVGRFGTKRAGQFCGGVVVAPTKVLTAAHCMSSDVLGTAPEEVGDLRVIAGRERLRGGGGREVAVRSVRTDPAYDRDTNRSDLAVVTLARALPRRYAIRTAEPGNPVTEPGTEAHVYGWGDTTGSGTYADALRAAPVTVLDDAECRKAYPGGSGGRYEPSTMLCAGDPAGRHDACQGDSGGPLVAQGRLIGLVSWGSGCGRPESPGVYTRITVDVPLVAEAVGTHGG</sequence>
<keyword evidence="3" id="KW-0720">Serine protease</keyword>
<keyword evidence="3" id="KW-0378">Hydrolase</keyword>
<evidence type="ECO:0000256" key="2">
    <source>
        <dbReference type="ARBA" id="ARBA00023157"/>
    </source>
</evidence>
<keyword evidence="2" id="KW-1015">Disulfide bond</keyword>
<dbReference type="InterPro" id="IPR043504">
    <property type="entry name" value="Peptidase_S1_PA_chymotrypsin"/>
</dbReference>
<dbReference type="PRINTS" id="PR00722">
    <property type="entry name" value="CHYMOTRYPSIN"/>
</dbReference>
<dbReference type="InterPro" id="IPR001314">
    <property type="entry name" value="Peptidase_S1A"/>
</dbReference>
<evidence type="ECO:0000256" key="3">
    <source>
        <dbReference type="RuleBase" id="RU363034"/>
    </source>
</evidence>
<evidence type="ECO:0000313" key="6">
    <source>
        <dbReference type="EMBL" id="GAA1156967.1"/>
    </source>
</evidence>
<dbReference type="InterPro" id="IPR033116">
    <property type="entry name" value="TRYPSIN_SER"/>
</dbReference>
<dbReference type="InterPro" id="IPR050430">
    <property type="entry name" value="Peptidase_S1"/>
</dbReference>
<comment type="similarity">
    <text evidence="1">Belongs to the peptidase S1 family.</text>
</comment>
<dbReference type="CDD" id="cd00190">
    <property type="entry name" value="Tryp_SPc"/>
    <property type="match status" value="1"/>
</dbReference>
<name>A0ABN1ULR9_9ACTN</name>
<reference evidence="6 7" key="1">
    <citation type="journal article" date="2019" name="Int. J. Syst. Evol. Microbiol.">
        <title>The Global Catalogue of Microorganisms (GCM) 10K type strain sequencing project: providing services to taxonomists for standard genome sequencing and annotation.</title>
        <authorList>
            <consortium name="The Broad Institute Genomics Platform"/>
            <consortium name="The Broad Institute Genome Sequencing Center for Infectious Disease"/>
            <person name="Wu L."/>
            <person name="Ma J."/>
        </authorList>
    </citation>
    <scope>NUCLEOTIDE SEQUENCE [LARGE SCALE GENOMIC DNA]</scope>
    <source>
        <strain evidence="6 7">JCM 12696</strain>
    </source>
</reference>
<proteinExistence type="inferred from homology"/>
<dbReference type="GO" id="GO:0006508">
    <property type="term" value="P:proteolysis"/>
    <property type="evidence" value="ECO:0007669"/>
    <property type="project" value="UniProtKB-KW"/>
</dbReference>
<keyword evidence="7" id="KW-1185">Reference proteome</keyword>
<dbReference type="PANTHER" id="PTHR24276">
    <property type="entry name" value="POLYSERASE-RELATED"/>
    <property type="match status" value="1"/>
</dbReference>
<keyword evidence="4" id="KW-0732">Signal</keyword>
<dbReference type="RefSeq" id="WP_344270932.1">
    <property type="nucleotide sequence ID" value="NZ_BAAAKV010000007.1"/>
</dbReference>
<dbReference type="InterPro" id="IPR018114">
    <property type="entry name" value="TRYPSIN_HIS"/>
</dbReference>
<organism evidence="6 7">
    <name type="scientific">Streptomyces hebeiensis</name>
    <dbReference type="NCBI Taxonomy" id="229486"/>
    <lineage>
        <taxon>Bacteria</taxon>
        <taxon>Bacillati</taxon>
        <taxon>Actinomycetota</taxon>
        <taxon>Actinomycetes</taxon>
        <taxon>Kitasatosporales</taxon>
        <taxon>Streptomycetaceae</taxon>
        <taxon>Streptomyces</taxon>
    </lineage>
</organism>
<evidence type="ECO:0000256" key="4">
    <source>
        <dbReference type="SAM" id="SignalP"/>
    </source>
</evidence>
<dbReference type="Proteomes" id="UP001501371">
    <property type="component" value="Unassembled WGS sequence"/>
</dbReference>
<feature type="signal peptide" evidence="4">
    <location>
        <begin position="1"/>
        <end position="32"/>
    </location>
</feature>
<evidence type="ECO:0000256" key="1">
    <source>
        <dbReference type="ARBA" id="ARBA00007664"/>
    </source>
</evidence>
<protein>
    <submittedName>
        <fullName evidence="6">Serine protease</fullName>
    </submittedName>
</protein>
<dbReference type="PROSITE" id="PS50240">
    <property type="entry name" value="TRYPSIN_DOM"/>
    <property type="match status" value="1"/>
</dbReference>
<feature type="domain" description="Peptidase S1" evidence="5">
    <location>
        <begin position="36"/>
        <end position="277"/>
    </location>
</feature>
<accession>A0ABN1ULR9</accession>
<dbReference type="GO" id="GO:0008233">
    <property type="term" value="F:peptidase activity"/>
    <property type="evidence" value="ECO:0007669"/>
    <property type="project" value="UniProtKB-KW"/>
</dbReference>
<keyword evidence="3 6" id="KW-0645">Protease</keyword>
<dbReference type="PANTHER" id="PTHR24276:SF98">
    <property type="entry name" value="FI18310P1-RELATED"/>
    <property type="match status" value="1"/>
</dbReference>
<dbReference type="Gene3D" id="2.40.10.10">
    <property type="entry name" value="Trypsin-like serine proteases"/>
    <property type="match status" value="1"/>
</dbReference>
<dbReference type="PROSITE" id="PS00135">
    <property type="entry name" value="TRYPSIN_SER"/>
    <property type="match status" value="1"/>
</dbReference>
<dbReference type="EMBL" id="BAAAKV010000007">
    <property type="protein sequence ID" value="GAA1156967.1"/>
    <property type="molecule type" value="Genomic_DNA"/>
</dbReference>
<gene>
    <name evidence="6" type="ORF">GCM10009654_11080</name>
</gene>
<feature type="chain" id="PRO_5046653431" evidence="4">
    <location>
        <begin position="33"/>
        <end position="281"/>
    </location>
</feature>
<comment type="caution">
    <text evidence="6">The sequence shown here is derived from an EMBL/GenBank/DDBJ whole genome shotgun (WGS) entry which is preliminary data.</text>
</comment>
<dbReference type="InterPro" id="IPR009003">
    <property type="entry name" value="Peptidase_S1_PA"/>
</dbReference>